<gene>
    <name evidence="2" type="ORF">WJX73_000796</name>
</gene>
<dbReference type="AlphaFoldDB" id="A0AAW1PI44"/>
<keyword evidence="3" id="KW-1185">Reference proteome</keyword>
<organism evidence="2 3">
    <name type="scientific">Symbiochloris irregularis</name>
    <dbReference type="NCBI Taxonomy" id="706552"/>
    <lineage>
        <taxon>Eukaryota</taxon>
        <taxon>Viridiplantae</taxon>
        <taxon>Chlorophyta</taxon>
        <taxon>core chlorophytes</taxon>
        <taxon>Trebouxiophyceae</taxon>
        <taxon>Trebouxiales</taxon>
        <taxon>Trebouxiaceae</taxon>
        <taxon>Symbiochloris</taxon>
    </lineage>
</organism>
<reference evidence="2 3" key="1">
    <citation type="journal article" date="2024" name="Nat. Commun.">
        <title>Phylogenomics reveals the evolutionary origins of lichenization in chlorophyte algae.</title>
        <authorList>
            <person name="Puginier C."/>
            <person name="Libourel C."/>
            <person name="Otte J."/>
            <person name="Skaloud P."/>
            <person name="Haon M."/>
            <person name="Grisel S."/>
            <person name="Petersen M."/>
            <person name="Berrin J.G."/>
            <person name="Delaux P.M."/>
            <person name="Dal Grande F."/>
            <person name="Keller J."/>
        </authorList>
    </citation>
    <scope>NUCLEOTIDE SEQUENCE [LARGE SCALE GENOMIC DNA]</scope>
    <source>
        <strain evidence="2 3">SAG 2036</strain>
    </source>
</reference>
<evidence type="ECO:0000259" key="1">
    <source>
        <dbReference type="Pfam" id="PF12680"/>
    </source>
</evidence>
<comment type="caution">
    <text evidence="2">The sequence shown here is derived from an EMBL/GenBank/DDBJ whole genome shotgun (WGS) entry which is preliminary data.</text>
</comment>
<name>A0AAW1PI44_9CHLO</name>
<dbReference type="InterPro" id="IPR032710">
    <property type="entry name" value="NTF2-like_dom_sf"/>
</dbReference>
<dbReference type="Pfam" id="PF12680">
    <property type="entry name" value="SnoaL_2"/>
    <property type="match status" value="1"/>
</dbReference>
<dbReference type="Proteomes" id="UP001465755">
    <property type="component" value="Unassembled WGS sequence"/>
</dbReference>
<dbReference type="Gene3D" id="3.10.450.50">
    <property type="match status" value="1"/>
</dbReference>
<evidence type="ECO:0000313" key="3">
    <source>
        <dbReference type="Proteomes" id="UP001465755"/>
    </source>
</evidence>
<evidence type="ECO:0000313" key="2">
    <source>
        <dbReference type="EMBL" id="KAK9809470.1"/>
    </source>
</evidence>
<proteinExistence type="predicted"/>
<dbReference type="InterPro" id="IPR037401">
    <property type="entry name" value="SnoaL-like"/>
</dbReference>
<accession>A0AAW1PI44</accession>
<dbReference type="EMBL" id="JALJOQ010000019">
    <property type="protein sequence ID" value="KAK9809470.1"/>
    <property type="molecule type" value="Genomic_DNA"/>
</dbReference>
<feature type="domain" description="SnoaL-like" evidence="1">
    <location>
        <begin position="42"/>
        <end position="143"/>
    </location>
</feature>
<protein>
    <recommendedName>
        <fullName evidence="1">SnoaL-like domain-containing protein</fullName>
    </recommendedName>
</protein>
<dbReference type="SUPFAM" id="SSF54427">
    <property type="entry name" value="NTF2-like"/>
    <property type="match status" value="1"/>
</dbReference>
<sequence length="167" mass="18884">MYSSLAARSDCALLRSRRPVHVCAAPRRKPSPARASLVSLATEFYTAWGRADFPVLDRLVATDHVQVDAVWAVGQDGGRENLKAGIGRFTSIFQNSRMTVLTAAADEDKRQVLVHWKFEGDWEGQTTESTGLSILDFDQDNRVCKSQVYRQLTEPEKRMRQQQQNKD</sequence>